<protein>
    <submittedName>
        <fullName evidence="1">Uncharacterized protein</fullName>
    </submittedName>
</protein>
<sequence>MTDIVSLFHLLKFNKAGYNSIKTQSLKMNSEMRQT</sequence>
<proteinExistence type="predicted"/>
<reference evidence="1" key="2">
    <citation type="journal article" date="2015" name="Fish Shellfish Immunol.">
        <title>Early steps in the European eel (Anguilla anguilla)-Vibrio vulnificus interaction in the gills: Role of the RtxA13 toxin.</title>
        <authorList>
            <person name="Callol A."/>
            <person name="Pajuelo D."/>
            <person name="Ebbesson L."/>
            <person name="Teles M."/>
            <person name="MacKenzie S."/>
            <person name="Amaro C."/>
        </authorList>
    </citation>
    <scope>NUCLEOTIDE SEQUENCE</scope>
</reference>
<evidence type="ECO:0000313" key="1">
    <source>
        <dbReference type="EMBL" id="JAH46276.1"/>
    </source>
</evidence>
<dbReference type="AlphaFoldDB" id="A0A0E9SYA6"/>
<accession>A0A0E9SYA6</accession>
<dbReference type="EMBL" id="GBXM01062301">
    <property type="protein sequence ID" value="JAH46276.1"/>
    <property type="molecule type" value="Transcribed_RNA"/>
</dbReference>
<organism evidence="1">
    <name type="scientific">Anguilla anguilla</name>
    <name type="common">European freshwater eel</name>
    <name type="synonym">Muraena anguilla</name>
    <dbReference type="NCBI Taxonomy" id="7936"/>
    <lineage>
        <taxon>Eukaryota</taxon>
        <taxon>Metazoa</taxon>
        <taxon>Chordata</taxon>
        <taxon>Craniata</taxon>
        <taxon>Vertebrata</taxon>
        <taxon>Euteleostomi</taxon>
        <taxon>Actinopterygii</taxon>
        <taxon>Neopterygii</taxon>
        <taxon>Teleostei</taxon>
        <taxon>Anguilliformes</taxon>
        <taxon>Anguillidae</taxon>
        <taxon>Anguilla</taxon>
    </lineage>
</organism>
<name>A0A0E9SYA6_ANGAN</name>
<reference evidence="1" key="1">
    <citation type="submission" date="2014-11" db="EMBL/GenBank/DDBJ databases">
        <authorList>
            <person name="Amaro Gonzalez C."/>
        </authorList>
    </citation>
    <scope>NUCLEOTIDE SEQUENCE</scope>
</reference>